<evidence type="ECO:0000259" key="6">
    <source>
        <dbReference type="PROSITE" id="PS51368"/>
    </source>
</evidence>
<dbReference type="AlphaFoldDB" id="A0ABD1N5R5"/>
<dbReference type="PANTHER" id="PTHR33569:SF1">
    <property type="entry name" value="UREASE"/>
    <property type="match status" value="1"/>
</dbReference>
<dbReference type="PROSITE" id="PS51368">
    <property type="entry name" value="UREASE_3"/>
    <property type="match status" value="1"/>
</dbReference>
<keyword evidence="4" id="KW-0378">Hydrolase</keyword>
<dbReference type="EMBL" id="JBGMDY010000002">
    <property type="protein sequence ID" value="KAL2343444.1"/>
    <property type="molecule type" value="Genomic_DNA"/>
</dbReference>
<dbReference type="InterPro" id="IPR011059">
    <property type="entry name" value="Metal-dep_hydrolase_composite"/>
</dbReference>
<evidence type="ECO:0000256" key="1">
    <source>
        <dbReference type="ARBA" id="ARBA00004897"/>
    </source>
</evidence>
<keyword evidence="3" id="KW-0533">Nickel</keyword>
<dbReference type="EC" id="3.5.1.5" evidence="2"/>
<dbReference type="InterPro" id="IPR032466">
    <property type="entry name" value="Metal_Hydrolase"/>
</dbReference>
<dbReference type="InterPro" id="IPR006680">
    <property type="entry name" value="Amidohydro-rel"/>
</dbReference>
<gene>
    <name evidence="7" type="ORF">Fmac_004729</name>
</gene>
<dbReference type="SUPFAM" id="SSF51556">
    <property type="entry name" value="Metallo-dependent hydrolases"/>
    <property type="match status" value="1"/>
</dbReference>
<accession>A0ABD1N5R5</accession>
<feature type="binding site" evidence="5">
    <location>
        <position position="122"/>
    </location>
    <ligand>
        <name>substrate</name>
    </ligand>
</feature>
<feature type="domain" description="Urease" evidence="6">
    <location>
        <begin position="32"/>
        <end position="148"/>
    </location>
</feature>
<evidence type="ECO:0000256" key="2">
    <source>
        <dbReference type="ARBA" id="ARBA00012934"/>
    </source>
</evidence>
<dbReference type="Gene3D" id="2.30.40.10">
    <property type="entry name" value="Urease, subunit C, domain 1"/>
    <property type="match status" value="1"/>
</dbReference>
<dbReference type="InterPro" id="IPR017951">
    <property type="entry name" value="Urease_asu_c"/>
</dbReference>
<comment type="caution">
    <text evidence="5">Lacks conserved residue(s) required for the propagation of feature annotation.</text>
</comment>
<comment type="caution">
    <text evidence="7">The sequence shown here is derived from an EMBL/GenBank/DDBJ whole genome shotgun (WGS) entry which is preliminary data.</text>
</comment>
<evidence type="ECO:0000256" key="3">
    <source>
        <dbReference type="ARBA" id="ARBA00022596"/>
    </source>
</evidence>
<dbReference type="Pfam" id="PF01979">
    <property type="entry name" value="Amidohydro_1"/>
    <property type="match status" value="1"/>
</dbReference>
<name>A0ABD1N5R5_9FABA</name>
<dbReference type="InterPro" id="IPR050069">
    <property type="entry name" value="Urease_subunit"/>
</dbReference>
<evidence type="ECO:0000313" key="8">
    <source>
        <dbReference type="Proteomes" id="UP001603857"/>
    </source>
</evidence>
<proteinExistence type="predicted"/>
<evidence type="ECO:0000313" key="7">
    <source>
        <dbReference type="EMBL" id="KAL2343444.1"/>
    </source>
</evidence>
<sequence length="155" mass="16671">MRHYLDTTYFYAIHMKANTEVSAGEGLIVTAGEIDCHVHYIWPDMVYEAISSGITTLVGGGTGPTAGTRATTCTPAPSQIRLMLQSTDDLPLNFGFTGKGSSSKPGELHEIVRAGAMGLKLHEDWGSTPAAIDTCLTIAEQYDIQAQISLIHFLL</sequence>
<reference evidence="7 8" key="1">
    <citation type="submission" date="2024-08" db="EMBL/GenBank/DDBJ databases">
        <title>Insights into the chromosomal genome structure of Flemingia macrophylla.</title>
        <authorList>
            <person name="Ding Y."/>
            <person name="Zhao Y."/>
            <person name="Bi W."/>
            <person name="Wu M."/>
            <person name="Zhao G."/>
            <person name="Gong Y."/>
            <person name="Li W."/>
            <person name="Zhang P."/>
        </authorList>
    </citation>
    <scope>NUCLEOTIDE SEQUENCE [LARGE SCALE GENOMIC DNA]</scope>
    <source>
        <strain evidence="7">DYQJB</strain>
        <tissue evidence="7">Leaf</tissue>
    </source>
</reference>
<dbReference type="PANTHER" id="PTHR33569">
    <property type="entry name" value="UREASE"/>
    <property type="match status" value="1"/>
</dbReference>
<protein>
    <recommendedName>
        <fullName evidence="2">urease</fullName>
        <ecNumber evidence="2">3.5.1.5</ecNumber>
    </recommendedName>
</protein>
<dbReference type="GO" id="GO:0009039">
    <property type="term" value="F:urease activity"/>
    <property type="evidence" value="ECO:0007669"/>
    <property type="project" value="UniProtKB-EC"/>
</dbReference>
<evidence type="ECO:0000256" key="5">
    <source>
        <dbReference type="PROSITE-ProRule" id="PRU00700"/>
    </source>
</evidence>
<keyword evidence="8" id="KW-1185">Reference proteome</keyword>
<dbReference type="Proteomes" id="UP001603857">
    <property type="component" value="Unassembled WGS sequence"/>
</dbReference>
<organism evidence="7 8">
    <name type="scientific">Flemingia macrophylla</name>
    <dbReference type="NCBI Taxonomy" id="520843"/>
    <lineage>
        <taxon>Eukaryota</taxon>
        <taxon>Viridiplantae</taxon>
        <taxon>Streptophyta</taxon>
        <taxon>Embryophyta</taxon>
        <taxon>Tracheophyta</taxon>
        <taxon>Spermatophyta</taxon>
        <taxon>Magnoliopsida</taxon>
        <taxon>eudicotyledons</taxon>
        <taxon>Gunneridae</taxon>
        <taxon>Pentapetalae</taxon>
        <taxon>rosids</taxon>
        <taxon>fabids</taxon>
        <taxon>Fabales</taxon>
        <taxon>Fabaceae</taxon>
        <taxon>Papilionoideae</taxon>
        <taxon>50 kb inversion clade</taxon>
        <taxon>NPAAA clade</taxon>
        <taxon>indigoferoid/millettioid clade</taxon>
        <taxon>Phaseoleae</taxon>
        <taxon>Flemingia</taxon>
    </lineage>
</organism>
<dbReference type="Gene3D" id="3.20.20.140">
    <property type="entry name" value="Metal-dependent hydrolases"/>
    <property type="match status" value="1"/>
</dbReference>
<comment type="pathway">
    <text evidence="1">Nitrogen metabolism; urea degradation; CO(2) and NH(3) from urea (urease route): step 1/1.</text>
</comment>
<evidence type="ECO:0000256" key="4">
    <source>
        <dbReference type="ARBA" id="ARBA00022801"/>
    </source>
</evidence>